<proteinExistence type="predicted"/>
<dbReference type="EMBL" id="MN740139">
    <property type="protein sequence ID" value="QHT89324.1"/>
    <property type="molecule type" value="Genomic_DNA"/>
</dbReference>
<reference evidence="1" key="1">
    <citation type="journal article" date="2020" name="Nature">
        <title>Giant virus diversity and host interactions through global metagenomics.</title>
        <authorList>
            <person name="Schulz F."/>
            <person name="Roux S."/>
            <person name="Paez-Espino D."/>
            <person name="Jungbluth S."/>
            <person name="Walsh D.A."/>
            <person name="Denef V.J."/>
            <person name="McMahon K.D."/>
            <person name="Konstantinidis K.T."/>
            <person name="Eloe-Fadrosh E.A."/>
            <person name="Kyrpides N.C."/>
            <person name="Woyke T."/>
        </authorList>
    </citation>
    <scope>NUCLEOTIDE SEQUENCE</scope>
    <source>
        <strain evidence="1">GVMAG-M-3300023184-60</strain>
    </source>
</reference>
<dbReference type="AlphaFoldDB" id="A0A6C0I8N6"/>
<dbReference type="SUPFAM" id="SSF53448">
    <property type="entry name" value="Nucleotide-diphospho-sugar transferases"/>
    <property type="match status" value="1"/>
</dbReference>
<dbReference type="InterPro" id="IPR029044">
    <property type="entry name" value="Nucleotide-diphossugar_trans"/>
</dbReference>
<sequence>MSIVDDNAVVDNAIAEVSEVSSVVPVAPVPIAAPPVKKIVFALPGDNFSSKFLIAWTATISRLWETRRYDIMISPATGSYVPFVRMATLGLDVLRGEDQKPFNGQDFDVWITIDSDIVFTYEQIIKLIEATDEHPIVAGMYRMSDLVNYAFVKDWDQTYFKEKGTFQFITPEEIEKWKEETSFKYFPVVYSGMGFMAIKKEVFEKIKYPFFDSEILTIQKEDGSVIRDICSEDVSFCRKLTQAGYQIMINTDIRVGHIKPLII</sequence>
<organism evidence="1">
    <name type="scientific">viral metagenome</name>
    <dbReference type="NCBI Taxonomy" id="1070528"/>
    <lineage>
        <taxon>unclassified sequences</taxon>
        <taxon>metagenomes</taxon>
        <taxon>organismal metagenomes</taxon>
    </lineage>
</organism>
<dbReference type="Gene3D" id="3.90.550.10">
    <property type="entry name" value="Spore Coat Polysaccharide Biosynthesis Protein SpsA, Chain A"/>
    <property type="match status" value="1"/>
</dbReference>
<evidence type="ECO:0000313" key="1">
    <source>
        <dbReference type="EMBL" id="QHT89324.1"/>
    </source>
</evidence>
<name>A0A6C0I8N6_9ZZZZ</name>
<evidence type="ECO:0008006" key="2">
    <source>
        <dbReference type="Google" id="ProtNLM"/>
    </source>
</evidence>
<protein>
    <recommendedName>
        <fullName evidence="2">Glycosyltransferase</fullName>
    </recommendedName>
</protein>
<accession>A0A6C0I8N6</accession>